<evidence type="ECO:0000313" key="3">
    <source>
        <dbReference type="Proteomes" id="UP000182178"/>
    </source>
</evidence>
<protein>
    <submittedName>
        <fullName evidence="2">Uncharacterized phage-associated protein</fullName>
    </submittedName>
</protein>
<comment type="caution">
    <text evidence="2">The sequence shown here is derived from an EMBL/GenBank/DDBJ whole genome shotgun (WGS) entry which is preliminary data.</text>
</comment>
<gene>
    <name evidence="2" type="ORF">Ga0061061_105249</name>
</gene>
<evidence type="ECO:0000313" key="2">
    <source>
        <dbReference type="EMBL" id="CUA88842.1"/>
    </source>
</evidence>
<dbReference type="Pfam" id="PF13274">
    <property type="entry name" value="SocA_Panacea"/>
    <property type="match status" value="1"/>
</dbReference>
<evidence type="ECO:0000259" key="1">
    <source>
        <dbReference type="Pfam" id="PF13274"/>
    </source>
</evidence>
<dbReference type="InterPro" id="IPR025272">
    <property type="entry name" value="SocA_Panacea"/>
</dbReference>
<keyword evidence="3" id="KW-1185">Reference proteome</keyword>
<organism evidence="2 3">
    <name type="scientific">Chelatococcus sambhunathii</name>
    <dbReference type="NCBI Taxonomy" id="363953"/>
    <lineage>
        <taxon>Bacteria</taxon>
        <taxon>Pseudomonadati</taxon>
        <taxon>Pseudomonadota</taxon>
        <taxon>Alphaproteobacteria</taxon>
        <taxon>Hyphomicrobiales</taxon>
        <taxon>Chelatococcaceae</taxon>
        <taxon>Chelatococcus</taxon>
    </lineage>
</organism>
<reference evidence="2 3" key="1">
    <citation type="submission" date="2015-08" db="EMBL/GenBank/DDBJ databases">
        <authorList>
            <person name="Varghese N."/>
        </authorList>
    </citation>
    <scope>NUCLEOTIDE SEQUENCE [LARGE SCALE GENOMIC DNA]</scope>
    <source>
        <strain evidence="2 3">DSM 18167</strain>
    </source>
</reference>
<proteinExistence type="predicted"/>
<dbReference type="EMBL" id="CYHC01000005">
    <property type="protein sequence ID" value="CUA88842.1"/>
    <property type="molecule type" value="Genomic_DNA"/>
</dbReference>
<sequence length="227" mass="26060">MLADVRFREFSYRQRAWEKPSRCLRYASCLPAITIPLDPLTATDCSLARLTIRTDGERVMIDGYDGRAIANFTLDFCEGNSRPVTNLALQKIVYFCHVWSLIELDRPLVRHGFEAWEYGPVLPYLYHEFKSYDHLPIVGRATRIDPADGQRRIVRYNFDIQTESLLSEVVGFYSRLPAGELVTLSHAKGGPWHAAWNHGGIVNPGMKIDNFKIQEFYSKVRCPFSVQ</sequence>
<accession>A0ABM9U5S9</accession>
<name>A0ABM9U5S9_9HYPH</name>
<dbReference type="Proteomes" id="UP000182178">
    <property type="component" value="Unassembled WGS sequence"/>
</dbReference>
<feature type="domain" description="Antitoxin SocA-like Panacea" evidence="1">
    <location>
        <begin position="89"/>
        <end position="193"/>
    </location>
</feature>